<accession>A0ACB1AR46</accession>
<proteinExistence type="predicted"/>
<comment type="caution">
    <text evidence="1">The sequence shown here is derived from an EMBL/GenBank/DDBJ whole genome shotgun (WGS) entry which is preliminary data.</text>
</comment>
<name>A0ACB1AR46_MELEN</name>
<organism evidence="1 2">
    <name type="scientific">Meloidogyne enterolobii</name>
    <name type="common">Root-knot nematode worm</name>
    <name type="synonym">Meloidogyne mayaguensis</name>
    <dbReference type="NCBI Taxonomy" id="390850"/>
    <lineage>
        <taxon>Eukaryota</taxon>
        <taxon>Metazoa</taxon>
        <taxon>Ecdysozoa</taxon>
        <taxon>Nematoda</taxon>
        <taxon>Chromadorea</taxon>
        <taxon>Rhabditida</taxon>
        <taxon>Tylenchina</taxon>
        <taxon>Tylenchomorpha</taxon>
        <taxon>Tylenchoidea</taxon>
        <taxon>Meloidogynidae</taxon>
        <taxon>Meloidogyninae</taxon>
        <taxon>Meloidogyne</taxon>
    </lineage>
</organism>
<evidence type="ECO:0000313" key="2">
    <source>
        <dbReference type="Proteomes" id="UP001497535"/>
    </source>
</evidence>
<dbReference type="EMBL" id="CAVMJV010000108">
    <property type="protein sequence ID" value="CAK5100428.1"/>
    <property type="molecule type" value="Genomic_DNA"/>
</dbReference>
<evidence type="ECO:0000313" key="1">
    <source>
        <dbReference type="EMBL" id="CAK5100428.1"/>
    </source>
</evidence>
<reference evidence="1" key="1">
    <citation type="submission" date="2023-11" db="EMBL/GenBank/DDBJ databases">
        <authorList>
            <person name="Poullet M."/>
        </authorList>
    </citation>
    <scope>NUCLEOTIDE SEQUENCE</scope>
    <source>
        <strain evidence="1">E1834</strain>
    </source>
</reference>
<dbReference type="Proteomes" id="UP001497535">
    <property type="component" value="Unassembled WGS sequence"/>
</dbReference>
<gene>
    <name evidence="1" type="ORF">MENTE1834_LOCUS42056</name>
</gene>
<sequence length="279" mass="33312">MKIVSVLIFVIFNAILWSLINSVKNNKGQKELNKVGEGSKNIENRNKNDGAESLVGPQIQNPNETSKNAEEDTAGNDKRKLYKREYMKVYRQNNKEKLRTYDQNYKNKNRERIRENARNCYNKNKENASFVEKKKVYSRNYNKNYYQNNKEKFQQNNRKYRQKMKNENEIEESSKLGKQDSANNEGASFVNPQIYDFRDKGKEPIVFEESLDTEEGDHFNHEEEEYEENEAEDNFDYLNQIEIEEPNEVRENKMDQINLNKNNYCFDLNEKPEDEQEDD</sequence>
<protein>
    <submittedName>
        <fullName evidence="1">Uncharacterized protein</fullName>
    </submittedName>
</protein>
<keyword evidence="2" id="KW-1185">Reference proteome</keyword>